<sequence length="100" mass="9801">MPHQPQQNPDPATGPAPSADPAARVAQIAQVVTAPAAAAPATAAPAVADGPQDTAAAPVLDLRIGGVRLLLEVPARLHVPASGLISSGIAAGLGYLVAHR</sequence>
<feature type="compositionally biased region" description="Polar residues" evidence="1">
    <location>
        <begin position="1"/>
        <end position="10"/>
    </location>
</feature>
<proteinExistence type="predicted"/>
<protein>
    <submittedName>
        <fullName evidence="2">Uncharacterized protein</fullName>
    </submittedName>
</protein>
<gene>
    <name evidence="2" type="ORF">OHA16_21570</name>
</gene>
<evidence type="ECO:0000313" key="2">
    <source>
        <dbReference type="EMBL" id="WUQ85322.1"/>
    </source>
</evidence>
<keyword evidence="3" id="KW-1185">Reference proteome</keyword>
<evidence type="ECO:0000256" key="1">
    <source>
        <dbReference type="SAM" id="MobiDB-lite"/>
    </source>
</evidence>
<evidence type="ECO:0000313" key="3">
    <source>
        <dbReference type="Proteomes" id="UP001432222"/>
    </source>
</evidence>
<feature type="region of interest" description="Disordered" evidence="1">
    <location>
        <begin position="1"/>
        <end position="23"/>
    </location>
</feature>
<accession>A0ABZ1U5Q5</accession>
<dbReference type="Proteomes" id="UP001432222">
    <property type="component" value="Chromosome"/>
</dbReference>
<organism evidence="2 3">
    <name type="scientific">Kitasatospora purpeofusca</name>
    <dbReference type="NCBI Taxonomy" id="67352"/>
    <lineage>
        <taxon>Bacteria</taxon>
        <taxon>Bacillati</taxon>
        <taxon>Actinomycetota</taxon>
        <taxon>Actinomycetes</taxon>
        <taxon>Kitasatosporales</taxon>
        <taxon>Streptomycetaceae</taxon>
        <taxon>Kitasatospora</taxon>
    </lineage>
</organism>
<dbReference type="RefSeq" id="WP_328956099.1">
    <property type="nucleotide sequence ID" value="NZ_CP108110.1"/>
</dbReference>
<dbReference type="EMBL" id="CP108110">
    <property type="protein sequence ID" value="WUQ85322.1"/>
    <property type="molecule type" value="Genomic_DNA"/>
</dbReference>
<name>A0ABZ1U5Q5_9ACTN</name>
<reference evidence="2" key="1">
    <citation type="submission" date="2022-10" db="EMBL/GenBank/DDBJ databases">
        <title>The complete genomes of actinobacterial strains from the NBC collection.</title>
        <authorList>
            <person name="Joergensen T.S."/>
            <person name="Alvarez Arevalo M."/>
            <person name="Sterndorff E.B."/>
            <person name="Faurdal D."/>
            <person name="Vuksanovic O."/>
            <person name="Mourched A.-S."/>
            <person name="Charusanti P."/>
            <person name="Shaw S."/>
            <person name="Blin K."/>
            <person name="Weber T."/>
        </authorList>
    </citation>
    <scope>NUCLEOTIDE SEQUENCE</scope>
    <source>
        <strain evidence="2">NBC_00222</strain>
    </source>
</reference>